<sequence length="224" mass="24423">MLETVQSIGGSGPPQRGAEGTWFWKSGQRTIDPGVLSEAETARVARLVSPHKQNLLSASLAERRHLLSELLGCAPDRVEVVHDELGKPGLPDFQDVEISFSDSEGWNAFSLSRAGPVGVDLEFIRPVSWEPMLKMMARHEEASTIRAALAERTGLETFFRCWTAKEAILKAGGTGLKGGAPRIRLPVTYITGHSDQFTIEHDALVLSVETRQVGQLVLSRALAL</sequence>
<evidence type="ECO:0000313" key="5">
    <source>
        <dbReference type="Proteomes" id="UP000259610"/>
    </source>
</evidence>
<dbReference type="GO" id="GO:0005829">
    <property type="term" value="C:cytosol"/>
    <property type="evidence" value="ECO:0007669"/>
    <property type="project" value="TreeGrafter"/>
</dbReference>
<keyword evidence="2" id="KW-0808">Transferase</keyword>
<dbReference type="RefSeq" id="WP_273184820.1">
    <property type="nucleotide sequence ID" value="NZ_CAJQMV010000046.1"/>
</dbReference>
<evidence type="ECO:0000256" key="2">
    <source>
        <dbReference type="ARBA" id="ARBA00022679"/>
    </source>
</evidence>
<reference evidence="4 5" key="1">
    <citation type="journal article" date="2018" name="Nat. Biotechnol.">
        <title>A standardized bacterial taxonomy based on genome phylogeny substantially revises the tree of life.</title>
        <authorList>
            <person name="Parks D.H."/>
            <person name="Chuvochina M."/>
            <person name="Waite D.W."/>
            <person name="Rinke C."/>
            <person name="Skarshewski A."/>
            <person name="Chaumeil P.A."/>
            <person name="Hugenholtz P."/>
        </authorList>
    </citation>
    <scope>NUCLEOTIDE SEQUENCE [LARGE SCALE GENOMIC DNA]</scope>
    <source>
        <strain evidence="4">UBA8733</strain>
    </source>
</reference>
<feature type="domain" description="4'-phosphopantetheinyl transferase" evidence="3">
    <location>
        <begin position="116"/>
        <end position="180"/>
    </location>
</feature>
<dbReference type="Pfam" id="PF01648">
    <property type="entry name" value="ACPS"/>
    <property type="match status" value="1"/>
</dbReference>
<dbReference type="GO" id="GO:0008897">
    <property type="term" value="F:holo-[acyl-carrier-protein] synthase activity"/>
    <property type="evidence" value="ECO:0007669"/>
    <property type="project" value="InterPro"/>
</dbReference>
<comment type="similarity">
    <text evidence="1">Belongs to the P-Pant transferase superfamily. Gsp/Sfp/HetI/AcpT family.</text>
</comment>
<gene>
    <name evidence="4" type="ORF">DCG58_04980</name>
</gene>
<organism evidence="4 5">
    <name type="scientific">Hyphomonas adhaerens</name>
    <dbReference type="NCBI Taxonomy" id="81029"/>
    <lineage>
        <taxon>Bacteria</taxon>
        <taxon>Pseudomonadati</taxon>
        <taxon>Pseudomonadota</taxon>
        <taxon>Alphaproteobacteria</taxon>
        <taxon>Hyphomonadales</taxon>
        <taxon>Hyphomonadaceae</taxon>
        <taxon>Hyphomonas</taxon>
    </lineage>
</organism>
<dbReference type="InterPro" id="IPR050559">
    <property type="entry name" value="P-Pant_transferase_sf"/>
</dbReference>
<comment type="caution">
    <text evidence="4">The sequence shown here is derived from an EMBL/GenBank/DDBJ whole genome shotgun (WGS) entry which is preliminary data.</text>
</comment>
<evidence type="ECO:0000256" key="1">
    <source>
        <dbReference type="ARBA" id="ARBA00010990"/>
    </source>
</evidence>
<proteinExistence type="inferred from homology"/>
<evidence type="ECO:0000313" key="4">
    <source>
        <dbReference type="EMBL" id="HAE26492.1"/>
    </source>
</evidence>
<dbReference type="PANTHER" id="PTHR12215:SF10">
    <property type="entry name" value="L-AMINOADIPATE-SEMIALDEHYDE DEHYDROGENASE-PHOSPHOPANTETHEINYL TRANSFERASE"/>
    <property type="match status" value="1"/>
</dbReference>
<dbReference type="EMBL" id="DMAN01000107">
    <property type="protein sequence ID" value="HAE26492.1"/>
    <property type="molecule type" value="Genomic_DNA"/>
</dbReference>
<dbReference type="SUPFAM" id="SSF56214">
    <property type="entry name" value="4'-phosphopantetheinyl transferase"/>
    <property type="match status" value="2"/>
</dbReference>
<dbReference type="PANTHER" id="PTHR12215">
    <property type="entry name" value="PHOSPHOPANTETHEINE TRANSFERASE"/>
    <property type="match status" value="1"/>
</dbReference>
<protein>
    <recommendedName>
        <fullName evidence="3">4'-phosphopantetheinyl transferase domain-containing protein</fullName>
    </recommendedName>
</protein>
<dbReference type="InterPro" id="IPR037143">
    <property type="entry name" value="4-PPantetheinyl_Trfase_dom_sf"/>
</dbReference>
<dbReference type="GO" id="GO:0000287">
    <property type="term" value="F:magnesium ion binding"/>
    <property type="evidence" value="ECO:0007669"/>
    <property type="project" value="InterPro"/>
</dbReference>
<dbReference type="InterPro" id="IPR008278">
    <property type="entry name" value="4-PPantetheinyl_Trfase_dom"/>
</dbReference>
<dbReference type="Gene3D" id="3.90.470.20">
    <property type="entry name" value="4'-phosphopantetheinyl transferase domain"/>
    <property type="match status" value="1"/>
</dbReference>
<accession>A0A3B9GVQ4</accession>
<dbReference type="Proteomes" id="UP000259610">
    <property type="component" value="Unassembled WGS sequence"/>
</dbReference>
<evidence type="ECO:0000259" key="3">
    <source>
        <dbReference type="Pfam" id="PF01648"/>
    </source>
</evidence>
<dbReference type="GO" id="GO:0019878">
    <property type="term" value="P:lysine biosynthetic process via aminoadipic acid"/>
    <property type="evidence" value="ECO:0007669"/>
    <property type="project" value="TreeGrafter"/>
</dbReference>
<dbReference type="AlphaFoldDB" id="A0A3B9GVQ4"/>
<name>A0A3B9GVQ4_9PROT</name>